<protein>
    <recommendedName>
        <fullName evidence="4">Heme oxygenase</fullName>
        <ecNumber evidence="4">1.14.14.18</ecNumber>
    </recommendedName>
</protein>
<dbReference type="Pfam" id="PF01126">
    <property type="entry name" value="Heme_oxygenase"/>
    <property type="match status" value="1"/>
</dbReference>
<reference evidence="8" key="1">
    <citation type="submission" date="2022-01" db="EMBL/GenBank/DDBJ databases">
        <authorList>
            <person name="King R."/>
        </authorList>
    </citation>
    <scope>NUCLEOTIDE SEQUENCE</scope>
</reference>
<keyword evidence="2 4" id="KW-0479">Metal-binding</keyword>
<keyword evidence="9" id="KW-1185">Reference proteome</keyword>
<evidence type="ECO:0000256" key="6">
    <source>
        <dbReference type="PIRSR" id="PIRSR000343-2"/>
    </source>
</evidence>
<keyword evidence="7" id="KW-0472">Membrane</keyword>
<evidence type="ECO:0000256" key="3">
    <source>
        <dbReference type="ARBA" id="ARBA00023004"/>
    </source>
</evidence>
<feature type="transmembrane region" description="Helical" evidence="7">
    <location>
        <begin position="224"/>
        <end position="241"/>
    </location>
</feature>
<keyword evidence="7" id="KW-1133">Transmembrane helix</keyword>
<dbReference type="CDD" id="cd19165">
    <property type="entry name" value="HemeO"/>
    <property type="match status" value="1"/>
</dbReference>
<keyword evidence="1 4" id="KW-0349">Heme</keyword>
<dbReference type="Gene3D" id="1.20.910.10">
    <property type="entry name" value="Heme oxygenase-like"/>
    <property type="match status" value="1"/>
</dbReference>
<evidence type="ECO:0000256" key="7">
    <source>
        <dbReference type="SAM" id="Phobius"/>
    </source>
</evidence>
<dbReference type="AlphaFoldDB" id="A0A9P0MTD5"/>
<dbReference type="InterPro" id="IPR002051">
    <property type="entry name" value="Haem_Oase"/>
</dbReference>
<dbReference type="OrthoDB" id="652091at2759"/>
<feature type="transmembrane region" description="Helical" evidence="7">
    <location>
        <begin position="120"/>
        <end position="139"/>
    </location>
</feature>
<dbReference type="GO" id="GO:0046872">
    <property type="term" value="F:metal ion binding"/>
    <property type="evidence" value="ECO:0007669"/>
    <property type="project" value="UniProtKB-UniRule"/>
</dbReference>
<comment type="catalytic activity">
    <reaction evidence="4">
        <text>heme b + 3 reduced [NADPH--hemoprotein reductase] + 3 O2 = biliverdin IXalpha + CO + Fe(2+) + 3 oxidized [NADPH--hemoprotein reductase] + 3 H2O + H(+)</text>
        <dbReference type="Rhea" id="RHEA:21764"/>
        <dbReference type="Rhea" id="RHEA-COMP:11964"/>
        <dbReference type="Rhea" id="RHEA-COMP:11965"/>
        <dbReference type="ChEBI" id="CHEBI:15377"/>
        <dbReference type="ChEBI" id="CHEBI:15378"/>
        <dbReference type="ChEBI" id="CHEBI:15379"/>
        <dbReference type="ChEBI" id="CHEBI:17245"/>
        <dbReference type="ChEBI" id="CHEBI:29033"/>
        <dbReference type="ChEBI" id="CHEBI:57618"/>
        <dbReference type="ChEBI" id="CHEBI:57991"/>
        <dbReference type="ChEBI" id="CHEBI:58210"/>
        <dbReference type="ChEBI" id="CHEBI:60344"/>
        <dbReference type="EC" id="1.14.14.18"/>
    </reaction>
</comment>
<evidence type="ECO:0000256" key="1">
    <source>
        <dbReference type="ARBA" id="ARBA00022617"/>
    </source>
</evidence>
<keyword evidence="3 4" id="KW-0408">Iron</keyword>
<dbReference type="EC" id="1.14.14.18" evidence="4"/>
<dbReference type="GO" id="GO:0006788">
    <property type="term" value="P:heme oxidation"/>
    <property type="evidence" value="ECO:0007669"/>
    <property type="project" value="UniProtKB-UniRule"/>
</dbReference>
<feature type="binding site" description="axial binding residue" evidence="6">
    <location>
        <position position="20"/>
    </location>
    <ligand>
        <name>heme b</name>
        <dbReference type="ChEBI" id="CHEBI:60344"/>
    </ligand>
    <ligandPart>
        <name>Fe</name>
        <dbReference type="ChEBI" id="CHEBI:18248"/>
    </ligandPart>
</feature>
<organism evidence="8 9">
    <name type="scientific">Nezara viridula</name>
    <name type="common">Southern green stink bug</name>
    <name type="synonym">Cimex viridulus</name>
    <dbReference type="NCBI Taxonomy" id="85310"/>
    <lineage>
        <taxon>Eukaryota</taxon>
        <taxon>Metazoa</taxon>
        <taxon>Ecdysozoa</taxon>
        <taxon>Arthropoda</taxon>
        <taxon>Hexapoda</taxon>
        <taxon>Insecta</taxon>
        <taxon>Pterygota</taxon>
        <taxon>Neoptera</taxon>
        <taxon>Paraneoptera</taxon>
        <taxon>Hemiptera</taxon>
        <taxon>Heteroptera</taxon>
        <taxon>Panheteroptera</taxon>
        <taxon>Pentatomomorpha</taxon>
        <taxon>Pentatomoidea</taxon>
        <taxon>Pentatomidae</taxon>
        <taxon>Pentatominae</taxon>
        <taxon>Nezara</taxon>
    </lineage>
</organism>
<sequence>MTEEKIPFNKQLRLVTREIHSVSDMLVNGKLAFALSANDVWAEGLLVFYEIFRYLEEAMDRHKEENLGKMSVEGILRTEAFEKDLIHYLGSDWKKTYNIRPAVAKYLSHLQSLERENPDYLIAYVYHLYMGLLSGGQILKRKRMVMKKFKFSKSSEEGENVTNFGDHNIYNMKCNIVSNVNEIAEHLDEKTKDKILEESKNVFLLNNEIINTIEGTGAILMKKMLIFFSICFAIILIFFYFR</sequence>
<dbReference type="InterPro" id="IPR016084">
    <property type="entry name" value="Haem_Oase-like_multi-hlx"/>
</dbReference>
<keyword evidence="7" id="KW-0812">Transmembrane</keyword>
<name>A0A9P0MTD5_NEZVI</name>
<dbReference type="PRINTS" id="PR00088">
    <property type="entry name" value="HAEMOXYGNASE"/>
</dbReference>
<accession>A0A9P0MTD5</accession>
<dbReference type="PANTHER" id="PTHR10720">
    <property type="entry name" value="HEME OXYGENASE"/>
    <property type="match status" value="1"/>
</dbReference>
<dbReference type="InterPro" id="IPR016053">
    <property type="entry name" value="Haem_Oase-like"/>
</dbReference>
<feature type="binding site" evidence="5">
    <location>
        <position position="13"/>
    </location>
    <ligand>
        <name>heme b</name>
        <dbReference type="ChEBI" id="CHEBI:60344"/>
    </ligand>
</feature>
<comment type="similarity">
    <text evidence="4">Belongs to the heme oxygenase family.</text>
</comment>
<gene>
    <name evidence="8" type="ORF">NEZAVI_LOCUS12359</name>
</gene>
<dbReference type="EMBL" id="OV725081">
    <property type="protein sequence ID" value="CAH1403825.1"/>
    <property type="molecule type" value="Genomic_DNA"/>
</dbReference>
<evidence type="ECO:0000256" key="5">
    <source>
        <dbReference type="PIRSR" id="PIRSR000343-1"/>
    </source>
</evidence>
<evidence type="ECO:0000313" key="8">
    <source>
        <dbReference type="EMBL" id="CAH1403825.1"/>
    </source>
</evidence>
<dbReference type="Proteomes" id="UP001152798">
    <property type="component" value="Chromosome 5"/>
</dbReference>
<dbReference type="GO" id="GO:0004392">
    <property type="term" value="F:heme oxygenase (decyclizing) activity"/>
    <property type="evidence" value="ECO:0007669"/>
    <property type="project" value="UniProtKB-UniRule"/>
</dbReference>
<evidence type="ECO:0000256" key="2">
    <source>
        <dbReference type="ARBA" id="ARBA00022723"/>
    </source>
</evidence>
<proteinExistence type="inferred from homology"/>
<feature type="binding site" evidence="5">
    <location>
        <position position="126"/>
    </location>
    <ligand>
        <name>heme b</name>
        <dbReference type="ChEBI" id="CHEBI:60344"/>
    </ligand>
</feature>
<evidence type="ECO:0000313" key="9">
    <source>
        <dbReference type="Proteomes" id="UP001152798"/>
    </source>
</evidence>
<dbReference type="PIRSF" id="PIRSF000343">
    <property type="entry name" value="Haem_Oase"/>
    <property type="match status" value="1"/>
</dbReference>
<dbReference type="PANTHER" id="PTHR10720:SF0">
    <property type="entry name" value="HEME OXYGENASE"/>
    <property type="match status" value="1"/>
</dbReference>
<evidence type="ECO:0000256" key="4">
    <source>
        <dbReference type="PIRNR" id="PIRNR000343"/>
    </source>
</evidence>
<dbReference type="SUPFAM" id="SSF48613">
    <property type="entry name" value="Heme oxygenase-like"/>
    <property type="match status" value="1"/>
</dbReference>